<dbReference type="EMBL" id="JAKKPZ010000001">
    <property type="protein sequence ID" value="KAI1728255.1"/>
    <property type="molecule type" value="Genomic_DNA"/>
</dbReference>
<comment type="caution">
    <text evidence="1">The sequence shown here is derived from an EMBL/GenBank/DDBJ whole genome shotgun (WGS) entry which is preliminary data.</text>
</comment>
<accession>A0AAD4RD81</accession>
<keyword evidence="2" id="KW-1185">Reference proteome</keyword>
<dbReference type="AlphaFoldDB" id="A0AAD4RD81"/>
<gene>
    <name evidence="1" type="ORF">DdX_00421</name>
</gene>
<evidence type="ECO:0000313" key="1">
    <source>
        <dbReference type="EMBL" id="KAI1728255.1"/>
    </source>
</evidence>
<sequence length="108" mass="11951">MNRRMSAGLGVAGRVLCVHYRNSSSHHTTKGSAFFAFHLHILVVRKTALDLHHPQAPDGPLFYFSPIRYENGSRKEDNNREQAVASVDLGAPGICTGTFRENLGKCQD</sequence>
<reference evidence="1" key="1">
    <citation type="submission" date="2022-01" db="EMBL/GenBank/DDBJ databases">
        <title>Genome Sequence Resource for Two Populations of Ditylenchus destructor, the Migratory Endoparasitic Phytonematode.</title>
        <authorList>
            <person name="Zhang H."/>
            <person name="Lin R."/>
            <person name="Xie B."/>
        </authorList>
    </citation>
    <scope>NUCLEOTIDE SEQUENCE</scope>
    <source>
        <strain evidence="1">BazhouSP</strain>
    </source>
</reference>
<name>A0AAD4RD81_9BILA</name>
<dbReference type="Proteomes" id="UP001201812">
    <property type="component" value="Unassembled WGS sequence"/>
</dbReference>
<proteinExistence type="predicted"/>
<protein>
    <submittedName>
        <fullName evidence="1">Uncharacterized protein</fullName>
    </submittedName>
</protein>
<organism evidence="1 2">
    <name type="scientific">Ditylenchus destructor</name>
    <dbReference type="NCBI Taxonomy" id="166010"/>
    <lineage>
        <taxon>Eukaryota</taxon>
        <taxon>Metazoa</taxon>
        <taxon>Ecdysozoa</taxon>
        <taxon>Nematoda</taxon>
        <taxon>Chromadorea</taxon>
        <taxon>Rhabditida</taxon>
        <taxon>Tylenchina</taxon>
        <taxon>Tylenchomorpha</taxon>
        <taxon>Sphaerularioidea</taxon>
        <taxon>Anguinidae</taxon>
        <taxon>Anguininae</taxon>
        <taxon>Ditylenchus</taxon>
    </lineage>
</organism>
<evidence type="ECO:0000313" key="2">
    <source>
        <dbReference type="Proteomes" id="UP001201812"/>
    </source>
</evidence>